<evidence type="ECO:0000259" key="6">
    <source>
        <dbReference type="Pfam" id="PF16188"/>
    </source>
</evidence>
<keyword evidence="3" id="KW-0378">Hydrolase</keyword>
<reference evidence="7" key="1">
    <citation type="journal article" date="2023" name="Insect Mol. Biol.">
        <title>Genome sequencing provides insights into the evolution of gene families encoding plant cell wall-degrading enzymes in longhorned beetles.</title>
        <authorList>
            <person name="Shin N.R."/>
            <person name="Okamura Y."/>
            <person name="Kirsch R."/>
            <person name="Pauchet Y."/>
        </authorList>
    </citation>
    <scope>NUCLEOTIDE SEQUENCE</scope>
    <source>
        <strain evidence="7">RBIC_L_NR</strain>
    </source>
</reference>
<dbReference type="SUPFAM" id="SSF53092">
    <property type="entry name" value="Creatinase/prolidase N-terminal domain"/>
    <property type="match status" value="1"/>
</dbReference>
<evidence type="ECO:0000256" key="3">
    <source>
        <dbReference type="ARBA" id="ARBA00022801"/>
    </source>
</evidence>
<dbReference type="FunFam" id="3.40.350.10:FF:000003">
    <property type="entry name" value="Xaa-pro aminopeptidase P"/>
    <property type="match status" value="1"/>
</dbReference>
<dbReference type="Proteomes" id="UP001162156">
    <property type="component" value="Unassembled WGS sequence"/>
</dbReference>
<dbReference type="InterPro" id="IPR050422">
    <property type="entry name" value="X-Pro_aminopeptidase_P"/>
</dbReference>
<evidence type="ECO:0000256" key="1">
    <source>
        <dbReference type="ARBA" id="ARBA00008766"/>
    </source>
</evidence>
<dbReference type="GO" id="GO:0004177">
    <property type="term" value="F:aminopeptidase activity"/>
    <property type="evidence" value="ECO:0007669"/>
    <property type="project" value="UniProtKB-ARBA"/>
</dbReference>
<dbReference type="Pfam" id="PF16189">
    <property type="entry name" value="Creatinase_N_2"/>
    <property type="match status" value="1"/>
</dbReference>
<feature type="domain" description="Peptidase M24" evidence="4">
    <location>
        <begin position="327"/>
        <end position="451"/>
    </location>
</feature>
<dbReference type="Pfam" id="PF01321">
    <property type="entry name" value="Creatinase_N"/>
    <property type="match status" value="1"/>
</dbReference>
<comment type="similarity">
    <text evidence="1">Belongs to the peptidase M24B family.</text>
</comment>
<dbReference type="InterPro" id="IPR000994">
    <property type="entry name" value="Pept_M24"/>
</dbReference>
<dbReference type="PANTHER" id="PTHR43763">
    <property type="entry name" value="XAA-PRO AMINOPEPTIDASE 1"/>
    <property type="match status" value="1"/>
</dbReference>
<proteinExistence type="inferred from homology"/>
<feature type="domain" description="Creatinase N-terminal" evidence="5">
    <location>
        <begin position="8"/>
        <end position="126"/>
    </location>
</feature>
<name>A0AAV8ZGL0_9CUCU</name>
<dbReference type="GO" id="GO:0005737">
    <property type="term" value="C:cytoplasm"/>
    <property type="evidence" value="ECO:0007669"/>
    <property type="project" value="UniProtKB-ARBA"/>
</dbReference>
<evidence type="ECO:0000256" key="2">
    <source>
        <dbReference type="ARBA" id="ARBA00022723"/>
    </source>
</evidence>
<evidence type="ECO:0000313" key="7">
    <source>
        <dbReference type="EMBL" id="KAJ8963735.1"/>
    </source>
</evidence>
<comment type="caution">
    <text evidence="7">The sequence shown here is derived from an EMBL/GenBank/DDBJ whole genome shotgun (WGS) entry which is preliminary data.</text>
</comment>
<dbReference type="Pfam" id="PF16188">
    <property type="entry name" value="Peptidase_M24_C"/>
    <property type="match status" value="1"/>
</dbReference>
<dbReference type="Gene3D" id="3.90.230.10">
    <property type="entry name" value="Creatinase/methionine aminopeptidase superfamily"/>
    <property type="match status" value="1"/>
</dbReference>
<gene>
    <name evidence="7" type="ORF">NQ314_005414</name>
</gene>
<dbReference type="InterPro" id="IPR036005">
    <property type="entry name" value="Creatinase/aminopeptidase-like"/>
</dbReference>
<feature type="domain" description="Peptidase M24 C-terminal" evidence="6">
    <location>
        <begin position="464"/>
        <end position="526"/>
    </location>
</feature>
<dbReference type="InterPro" id="IPR000587">
    <property type="entry name" value="Creatinase_N"/>
</dbReference>
<protein>
    <submittedName>
        <fullName evidence="7">Uncharacterized protein</fullName>
    </submittedName>
</protein>
<keyword evidence="8" id="KW-1185">Reference proteome</keyword>
<dbReference type="SUPFAM" id="SSF55920">
    <property type="entry name" value="Creatinase/aminopeptidase"/>
    <property type="match status" value="1"/>
</dbReference>
<dbReference type="InterPro" id="IPR032416">
    <property type="entry name" value="Peptidase_M24_C"/>
</dbReference>
<dbReference type="GO" id="GO:0046872">
    <property type="term" value="F:metal ion binding"/>
    <property type="evidence" value="ECO:0007669"/>
    <property type="project" value="UniProtKB-KW"/>
</dbReference>
<evidence type="ECO:0000313" key="8">
    <source>
        <dbReference type="Proteomes" id="UP001162156"/>
    </source>
</evidence>
<evidence type="ECO:0000259" key="5">
    <source>
        <dbReference type="Pfam" id="PF01321"/>
    </source>
</evidence>
<dbReference type="PANTHER" id="PTHR43763:SF6">
    <property type="entry name" value="XAA-PRO AMINOPEPTIDASE 1"/>
    <property type="match status" value="1"/>
</dbReference>
<evidence type="ECO:0000259" key="4">
    <source>
        <dbReference type="Pfam" id="PF00557"/>
    </source>
</evidence>
<accession>A0AAV8ZGL0</accession>
<dbReference type="Pfam" id="PF00557">
    <property type="entry name" value="Peptidase_M24"/>
    <property type="match status" value="1"/>
</dbReference>
<dbReference type="Gene3D" id="3.40.350.10">
    <property type="entry name" value="Creatinase/prolidase N-terminal domain"/>
    <property type="match status" value="2"/>
</dbReference>
<dbReference type="InterPro" id="IPR029149">
    <property type="entry name" value="Creatin/AminoP/Spt16_N"/>
</dbReference>
<sequence>MISETDLGTHAIQAYLVTSGDEHQSTEVEAYEKRRQYISGFSGSYGDALITLSKAALWTDGRYHLQADEQIDCNWLLFREGHRHVPKMSQWLKEHLPKGGRIGLNPKLVSEYKWNKLKSELKGSSLELVALNVSLIDFIWPNNERSKRQNKASFVVGIEYTGKSYTTKINETRTEMVKLGADAMVVTSLDEIAWLLNIRGRDVPFSPFLRSYVILDMRNIFLYVNISQLNDQTKEYLHSGSTIVEKDSVIEGASHAIYEHIFADRRLPRQSPIIYLKAVKNSVEIKGMQDANIRDAAAIASGEVLTEQDLVQYLDEYRYEQYTSFGNRGTTVVTRTVHFGDPTDDMREAYTRVLIGMIELSTLTFPSNMKMAVADALARASLWEIGLDFEQETGHGVGAFLGTHESPIMVHFDSEISRQQTFKPGYFLSNAPGFYREGDFGVRLENMLEVVEKAWLKHTSGHTFLGFRTVTFVPFEPKLTKLSLLSTQQRRWLNKYNEDVRQLVGSELKKQNRMNGFYWMMEKTKYIPEYGHSNIFASNPLLLILSNTAILIKTFIF</sequence>
<organism evidence="7 8">
    <name type="scientific">Rhamnusium bicolor</name>
    <dbReference type="NCBI Taxonomy" id="1586634"/>
    <lineage>
        <taxon>Eukaryota</taxon>
        <taxon>Metazoa</taxon>
        <taxon>Ecdysozoa</taxon>
        <taxon>Arthropoda</taxon>
        <taxon>Hexapoda</taxon>
        <taxon>Insecta</taxon>
        <taxon>Pterygota</taxon>
        <taxon>Neoptera</taxon>
        <taxon>Endopterygota</taxon>
        <taxon>Coleoptera</taxon>
        <taxon>Polyphaga</taxon>
        <taxon>Cucujiformia</taxon>
        <taxon>Chrysomeloidea</taxon>
        <taxon>Cerambycidae</taxon>
        <taxon>Lepturinae</taxon>
        <taxon>Rhagiini</taxon>
        <taxon>Rhamnusium</taxon>
    </lineage>
</organism>
<dbReference type="EMBL" id="JANEYF010001504">
    <property type="protein sequence ID" value="KAJ8963735.1"/>
    <property type="molecule type" value="Genomic_DNA"/>
</dbReference>
<keyword evidence="2" id="KW-0479">Metal-binding</keyword>
<dbReference type="AlphaFoldDB" id="A0AAV8ZGL0"/>